<dbReference type="Proteomes" id="UP001642464">
    <property type="component" value="Unassembled WGS sequence"/>
</dbReference>
<dbReference type="InterPro" id="IPR036869">
    <property type="entry name" value="J_dom_sf"/>
</dbReference>
<name>A0ABP0HD78_9DINO</name>
<dbReference type="Gene3D" id="1.10.287.110">
    <property type="entry name" value="DnaJ domain"/>
    <property type="match status" value="1"/>
</dbReference>
<proteinExistence type="predicted"/>
<keyword evidence="4" id="KW-1185">Reference proteome</keyword>
<feature type="region of interest" description="Disordered" evidence="1">
    <location>
        <begin position="80"/>
        <end position="101"/>
    </location>
</feature>
<dbReference type="InterPro" id="IPR001623">
    <property type="entry name" value="DnaJ_domain"/>
</dbReference>
<dbReference type="EMBL" id="CAXAMM010000603">
    <property type="protein sequence ID" value="CAK8988169.1"/>
    <property type="molecule type" value="Genomic_DNA"/>
</dbReference>
<feature type="region of interest" description="Disordered" evidence="1">
    <location>
        <begin position="352"/>
        <end position="372"/>
    </location>
</feature>
<reference evidence="3 4" key="1">
    <citation type="submission" date="2024-02" db="EMBL/GenBank/DDBJ databases">
        <authorList>
            <person name="Chen Y."/>
            <person name="Shah S."/>
            <person name="Dougan E. K."/>
            <person name="Thang M."/>
            <person name="Chan C."/>
        </authorList>
    </citation>
    <scope>NUCLEOTIDE SEQUENCE [LARGE SCALE GENOMIC DNA]</scope>
</reference>
<protein>
    <submittedName>
        <fullName evidence="3">DnaJ protein homolog (DNAJ-1)</fullName>
    </submittedName>
</protein>
<dbReference type="PANTHER" id="PTHR43908">
    <property type="entry name" value="AT29763P-RELATED"/>
    <property type="match status" value="1"/>
</dbReference>
<evidence type="ECO:0000313" key="3">
    <source>
        <dbReference type="EMBL" id="CAK8988169.1"/>
    </source>
</evidence>
<organism evidence="3 4">
    <name type="scientific">Durusdinium trenchii</name>
    <dbReference type="NCBI Taxonomy" id="1381693"/>
    <lineage>
        <taxon>Eukaryota</taxon>
        <taxon>Sar</taxon>
        <taxon>Alveolata</taxon>
        <taxon>Dinophyceae</taxon>
        <taxon>Suessiales</taxon>
        <taxon>Symbiodiniaceae</taxon>
        <taxon>Durusdinium</taxon>
    </lineage>
</organism>
<dbReference type="Pfam" id="PF00226">
    <property type="entry name" value="DnaJ"/>
    <property type="match status" value="1"/>
</dbReference>
<dbReference type="CDD" id="cd06257">
    <property type="entry name" value="DnaJ"/>
    <property type="match status" value="1"/>
</dbReference>
<evidence type="ECO:0000313" key="4">
    <source>
        <dbReference type="Proteomes" id="UP001642464"/>
    </source>
</evidence>
<dbReference type="PANTHER" id="PTHR43908:SF3">
    <property type="entry name" value="AT29763P-RELATED"/>
    <property type="match status" value="1"/>
</dbReference>
<feature type="compositionally biased region" description="Low complexity" evidence="1">
    <location>
        <begin position="90"/>
        <end position="101"/>
    </location>
</feature>
<evidence type="ECO:0000256" key="1">
    <source>
        <dbReference type="SAM" id="MobiDB-lite"/>
    </source>
</evidence>
<sequence length="437" mass="47256">MADLYALLGLSPKAAVGASDLRSAYRRSALQAHPDKGGSEEQFHAVLTAFEVLSCRTSREAYDAARARGASAEAALAVATGRAEPKSRTGEAAGRGTASSRGATVALERLRQVLSKMSREKRQEALQQLPAEVQAALVSFMETSKAEPPARAPKPRAARAPALVDEVSGATGCAAGRAGTRSIGRGILRQATSPPSYKASVFLRSMFVASRPSPSLEHILQLHSALLRARELLETCDVNSHRFREAFEEACREAELDAAKALQMLTFTAIIPAYYEVYRQIKGRQTADLDAAFALRERLLEARATGWPALREEWIAIMQSPPEAGTGHKAATAEEAARIADAAWEAGIPQRAKMEARRAARPPKRKSGEDSAEVTLEEAAAAVSKVLKAFVALVPLSTRRGGVPAEVPKLARWKNVMSEESKGERPFRAKWNRRIWG</sequence>
<gene>
    <name evidence="3" type="ORF">SCF082_LOCUS1274</name>
</gene>
<accession>A0ABP0HD78</accession>
<dbReference type="SMART" id="SM00271">
    <property type="entry name" value="DnaJ"/>
    <property type="match status" value="1"/>
</dbReference>
<evidence type="ECO:0000259" key="2">
    <source>
        <dbReference type="PROSITE" id="PS50076"/>
    </source>
</evidence>
<comment type="caution">
    <text evidence="3">The sequence shown here is derived from an EMBL/GenBank/DDBJ whole genome shotgun (WGS) entry which is preliminary data.</text>
</comment>
<dbReference type="InterPro" id="IPR051100">
    <property type="entry name" value="DnaJ_subfamily_B/C"/>
</dbReference>
<feature type="domain" description="J" evidence="2">
    <location>
        <begin position="3"/>
        <end position="66"/>
    </location>
</feature>
<dbReference type="PROSITE" id="PS50076">
    <property type="entry name" value="DNAJ_2"/>
    <property type="match status" value="1"/>
</dbReference>
<dbReference type="SUPFAM" id="SSF46565">
    <property type="entry name" value="Chaperone J-domain"/>
    <property type="match status" value="1"/>
</dbReference>